<sequence>MQLLHRYGVVFPELLARERMAPRWRDLVRVYRRLEARGEIRGGRFVAGFVGEQFALPDAVAMLRETHRSPASVGTGGMDVVSACDPLNLVGIVTPGERVPAVPGNRVVFRDGAPLASLEKGVLVNRANADAEAIAAASALLYGAGRLPTPEPGSFDAYPGPSVQVWPAPGDPMAVPDSTGVANPQGGRAAFGRFSLN</sequence>
<dbReference type="AlphaFoldDB" id="A0AA35RW34"/>
<organism evidence="2 3">
    <name type="scientific">Geodia barretti</name>
    <name type="common">Barrett's horny sponge</name>
    <dbReference type="NCBI Taxonomy" id="519541"/>
    <lineage>
        <taxon>Eukaryota</taxon>
        <taxon>Metazoa</taxon>
        <taxon>Porifera</taxon>
        <taxon>Demospongiae</taxon>
        <taxon>Heteroscleromorpha</taxon>
        <taxon>Tetractinellida</taxon>
        <taxon>Astrophorina</taxon>
        <taxon>Geodiidae</taxon>
        <taxon>Geodia</taxon>
    </lineage>
</organism>
<keyword evidence="3" id="KW-1185">Reference proteome</keyword>
<dbReference type="EMBL" id="CASHTH010001687">
    <property type="protein sequence ID" value="CAI8018304.1"/>
    <property type="molecule type" value="Genomic_DNA"/>
</dbReference>
<accession>A0AA35RW34</accession>
<evidence type="ECO:0000259" key="1">
    <source>
        <dbReference type="Pfam" id="PF23234"/>
    </source>
</evidence>
<gene>
    <name evidence="2" type="ORF">GBAR_LOCUS11095</name>
</gene>
<dbReference type="Pfam" id="PF23234">
    <property type="entry name" value="WHD_4th_Lhr"/>
    <property type="match status" value="1"/>
</dbReference>
<proteinExistence type="predicted"/>
<evidence type="ECO:0000313" key="3">
    <source>
        <dbReference type="Proteomes" id="UP001174909"/>
    </source>
</evidence>
<comment type="caution">
    <text evidence="2">The sequence shown here is derived from an EMBL/GenBank/DDBJ whole genome shotgun (WGS) entry which is preliminary data.</text>
</comment>
<name>A0AA35RW34_GEOBA</name>
<evidence type="ECO:0000313" key="2">
    <source>
        <dbReference type="EMBL" id="CAI8018304.1"/>
    </source>
</evidence>
<feature type="domain" description="Large helicase-related protein winged-helix" evidence="1">
    <location>
        <begin position="2"/>
        <end position="71"/>
    </location>
</feature>
<dbReference type="InterPro" id="IPR055367">
    <property type="entry name" value="WH4_Lhr"/>
</dbReference>
<reference evidence="2" key="1">
    <citation type="submission" date="2023-03" db="EMBL/GenBank/DDBJ databases">
        <authorList>
            <person name="Steffen K."/>
            <person name="Cardenas P."/>
        </authorList>
    </citation>
    <scope>NUCLEOTIDE SEQUENCE</scope>
</reference>
<dbReference type="Proteomes" id="UP001174909">
    <property type="component" value="Unassembled WGS sequence"/>
</dbReference>
<protein>
    <recommendedName>
        <fullName evidence="1">Large helicase-related protein winged-helix domain-containing protein</fullName>
    </recommendedName>
</protein>